<keyword evidence="2" id="KW-1185">Reference proteome</keyword>
<reference evidence="2" key="1">
    <citation type="submission" date="2020-06" db="EMBL/GenBank/DDBJ databases">
        <title>Nostoc edaphicum CCNP1411 genome.</title>
        <authorList>
            <person name="Fidor A."/>
            <person name="Grabski M."/>
            <person name="Gawor J."/>
            <person name="Gromadka R."/>
            <person name="Wegrzyn G."/>
            <person name="Mazur-Marzec H."/>
        </authorList>
    </citation>
    <scope>NUCLEOTIDE SEQUENCE [LARGE SCALE GENOMIC DNA]</scope>
    <source>
        <strain evidence="2">CCNP1411</strain>
    </source>
</reference>
<dbReference type="AlphaFoldDB" id="A0A7D7LHZ7"/>
<accession>A0A7D7LHZ7</accession>
<dbReference type="KEGG" id="ned:HUN01_27910"/>
<sequence>MSNHIPLLPNKLYKITTTAGESLGDWFYFNETTESHLFHCAAVHGIEMKIQKEAMSGLEITN</sequence>
<protein>
    <submittedName>
        <fullName evidence="1">Uncharacterized protein</fullName>
    </submittedName>
</protein>
<proteinExistence type="predicted"/>
<dbReference type="RefSeq" id="WP_181928883.1">
    <property type="nucleotide sequence ID" value="NZ_CP054698.1"/>
</dbReference>
<name>A0A7D7LHZ7_9NOSO</name>
<evidence type="ECO:0000313" key="1">
    <source>
        <dbReference type="EMBL" id="QMS91231.1"/>
    </source>
</evidence>
<gene>
    <name evidence="1" type="ORF">HUN01_27910</name>
</gene>
<evidence type="ECO:0000313" key="2">
    <source>
        <dbReference type="Proteomes" id="UP000514713"/>
    </source>
</evidence>
<dbReference type="Proteomes" id="UP000514713">
    <property type="component" value="Chromosome"/>
</dbReference>
<dbReference type="EMBL" id="CP054698">
    <property type="protein sequence ID" value="QMS91231.1"/>
    <property type="molecule type" value="Genomic_DNA"/>
</dbReference>
<organism evidence="1 2">
    <name type="scientific">Nostoc edaphicum CCNP1411</name>
    <dbReference type="NCBI Taxonomy" id="1472755"/>
    <lineage>
        <taxon>Bacteria</taxon>
        <taxon>Bacillati</taxon>
        <taxon>Cyanobacteriota</taxon>
        <taxon>Cyanophyceae</taxon>
        <taxon>Nostocales</taxon>
        <taxon>Nostocaceae</taxon>
        <taxon>Nostoc</taxon>
    </lineage>
</organism>